<reference evidence="1 2" key="1">
    <citation type="submission" date="2016-07" db="EMBL/GenBank/DDBJ databases">
        <title>Comparative genomics of the Campylobacter concisus group.</title>
        <authorList>
            <person name="Miller W.G."/>
            <person name="Yee E."/>
            <person name="Chapman M.H."/>
            <person name="Huynh S."/>
            <person name="Bono J.L."/>
            <person name="On S.L.W."/>
            <person name="StLeger J."/>
            <person name="Foster G."/>
            <person name="Parker C.T."/>
        </authorList>
    </citation>
    <scope>NUCLEOTIDE SEQUENCE [LARGE SCALE GENOMIC DNA]</scope>
    <source>
        <strain evidence="1 2">ATCC 33238</strain>
    </source>
</reference>
<proteinExistence type="predicted"/>
<organism evidence="1 2">
    <name type="scientific">Campylobacter rectus</name>
    <name type="common">Wolinella recta</name>
    <dbReference type="NCBI Taxonomy" id="203"/>
    <lineage>
        <taxon>Bacteria</taxon>
        <taxon>Pseudomonadati</taxon>
        <taxon>Campylobacterota</taxon>
        <taxon>Epsilonproteobacteria</taxon>
        <taxon>Campylobacterales</taxon>
        <taxon>Campylobacteraceae</taxon>
        <taxon>Campylobacter</taxon>
    </lineage>
</organism>
<protein>
    <submittedName>
        <fullName evidence="1">Uncharacterized protein</fullName>
    </submittedName>
</protein>
<evidence type="ECO:0000313" key="2">
    <source>
        <dbReference type="Proteomes" id="UP000502377"/>
    </source>
</evidence>
<dbReference type="KEGG" id="crx:CRECT_0444"/>
<accession>A0A6G5QKB3</accession>
<evidence type="ECO:0000313" key="1">
    <source>
        <dbReference type="EMBL" id="QCD46135.1"/>
    </source>
</evidence>
<name>A0A6G5QKB3_CAMRE</name>
<dbReference type="AlphaFoldDB" id="A0A6G5QKB3"/>
<dbReference type="EMBL" id="CP012543">
    <property type="protein sequence ID" value="QCD46135.1"/>
    <property type="molecule type" value="Genomic_DNA"/>
</dbReference>
<gene>
    <name evidence="1" type="ORF">CRECT_0444</name>
</gene>
<dbReference type="RefSeq" id="WP_004320056.1">
    <property type="nucleotide sequence ID" value="NZ_CP012543.1"/>
</dbReference>
<dbReference type="Proteomes" id="UP000502377">
    <property type="component" value="Chromosome"/>
</dbReference>
<sequence>MTKQEIYQVLEAKKIILKNLSWIKLDKFTKKKTLDALTGVDMKGFYTLLFFRSAKARFLSKEFEAIDEIAGKIAEQTGVNFKKKAIFYSSDICSKIANLMKENGYKHDSM</sequence>